<accession>A0AB34GXS7</accession>
<dbReference type="EMBL" id="JAIQCJ010002020">
    <property type="protein sequence ID" value="KAJ8785306.1"/>
    <property type="molecule type" value="Genomic_DNA"/>
</dbReference>
<organism evidence="2 3">
    <name type="scientific">Eschrichtius robustus</name>
    <name type="common">California gray whale</name>
    <name type="synonym">Eschrichtius gibbosus</name>
    <dbReference type="NCBI Taxonomy" id="9764"/>
    <lineage>
        <taxon>Eukaryota</taxon>
        <taxon>Metazoa</taxon>
        <taxon>Chordata</taxon>
        <taxon>Craniata</taxon>
        <taxon>Vertebrata</taxon>
        <taxon>Euteleostomi</taxon>
        <taxon>Mammalia</taxon>
        <taxon>Eutheria</taxon>
        <taxon>Laurasiatheria</taxon>
        <taxon>Artiodactyla</taxon>
        <taxon>Whippomorpha</taxon>
        <taxon>Cetacea</taxon>
        <taxon>Mysticeti</taxon>
        <taxon>Eschrichtiidae</taxon>
        <taxon>Eschrichtius</taxon>
    </lineage>
</organism>
<proteinExistence type="predicted"/>
<name>A0AB34GXS7_ESCRO</name>
<comment type="caution">
    <text evidence="2">The sequence shown here is derived from an EMBL/GenBank/DDBJ whole genome shotgun (WGS) entry which is preliminary data.</text>
</comment>
<evidence type="ECO:0000313" key="2">
    <source>
        <dbReference type="EMBL" id="KAJ8785306.1"/>
    </source>
</evidence>
<reference evidence="2 3" key="1">
    <citation type="submission" date="2022-11" db="EMBL/GenBank/DDBJ databases">
        <title>Whole genome sequence of Eschrichtius robustus ER-17-0199.</title>
        <authorList>
            <person name="Bruniche-Olsen A."/>
            <person name="Black A.N."/>
            <person name="Fields C.J."/>
            <person name="Walden K."/>
            <person name="Dewoody J.A."/>
        </authorList>
    </citation>
    <scope>NUCLEOTIDE SEQUENCE [LARGE SCALE GENOMIC DNA]</scope>
    <source>
        <strain evidence="2">ER-17-0199</strain>
        <tissue evidence="2">Blubber</tissue>
    </source>
</reference>
<evidence type="ECO:0000256" key="1">
    <source>
        <dbReference type="SAM" id="MobiDB-lite"/>
    </source>
</evidence>
<gene>
    <name evidence="2" type="ORF">J1605_007416</name>
</gene>
<protein>
    <submittedName>
        <fullName evidence="2">Uncharacterized protein</fullName>
    </submittedName>
</protein>
<keyword evidence="3" id="KW-1185">Reference proteome</keyword>
<sequence>MQGARAWRCRGLLLTRAAPGLAASRRYARARGPLWRPAPAGPRGQSSRRWSPVPARPPPHPRPRAYLPESAP</sequence>
<feature type="region of interest" description="Disordered" evidence="1">
    <location>
        <begin position="32"/>
        <end position="72"/>
    </location>
</feature>
<dbReference type="Proteomes" id="UP001159641">
    <property type="component" value="Unassembled WGS sequence"/>
</dbReference>
<dbReference type="AlphaFoldDB" id="A0AB34GXS7"/>
<evidence type="ECO:0000313" key="3">
    <source>
        <dbReference type="Proteomes" id="UP001159641"/>
    </source>
</evidence>